<dbReference type="InterPro" id="IPR016162">
    <property type="entry name" value="Ald_DH_N"/>
</dbReference>
<evidence type="ECO:0008006" key="4">
    <source>
        <dbReference type="Google" id="ProtNLM"/>
    </source>
</evidence>
<organism evidence="2 3">
    <name type="scientific">Paraburkholderia humisilvae</name>
    <dbReference type="NCBI Taxonomy" id="627669"/>
    <lineage>
        <taxon>Bacteria</taxon>
        <taxon>Pseudomonadati</taxon>
        <taxon>Pseudomonadota</taxon>
        <taxon>Betaproteobacteria</taxon>
        <taxon>Burkholderiales</taxon>
        <taxon>Burkholderiaceae</taxon>
        <taxon>Paraburkholderia</taxon>
    </lineage>
</organism>
<dbReference type="Gene3D" id="3.40.605.10">
    <property type="entry name" value="Aldehyde Dehydrogenase, Chain A, domain 1"/>
    <property type="match status" value="1"/>
</dbReference>
<evidence type="ECO:0000313" key="2">
    <source>
        <dbReference type="EMBL" id="CAB3748153.1"/>
    </source>
</evidence>
<dbReference type="EMBL" id="CADIKH010000002">
    <property type="protein sequence ID" value="CAB3748153.1"/>
    <property type="molecule type" value="Genomic_DNA"/>
</dbReference>
<gene>
    <name evidence="2" type="ORF">LMG29542_00649</name>
</gene>
<keyword evidence="3" id="KW-1185">Reference proteome</keyword>
<dbReference type="SUPFAM" id="SSF53720">
    <property type="entry name" value="ALDH-like"/>
    <property type="match status" value="1"/>
</dbReference>
<protein>
    <recommendedName>
        <fullName evidence="4">Aldehyde dehydrogenase</fullName>
    </recommendedName>
</protein>
<evidence type="ECO:0000313" key="3">
    <source>
        <dbReference type="Proteomes" id="UP000494363"/>
    </source>
</evidence>
<name>A0A6J5D2J1_9BURK</name>
<reference evidence="2 3" key="1">
    <citation type="submission" date="2020-04" db="EMBL/GenBank/DDBJ databases">
        <authorList>
            <person name="De Canck E."/>
        </authorList>
    </citation>
    <scope>NUCLEOTIDE SEQUENCE [LARGE SCALE GENOMIC DNA]</scope>
    <source>
        <strain evidence="2 3">LMG 29542</strain>
    </source>
</reference>
<dbReference type="AlphaFoldDB" id="A0A6J5D2J1"/>
<dbReference type="InterPro" id="IPR016161">
    <property type="entry name" value="Ald_DH/histidinol_DH"/>
</dbReference>
<sequence length="68" mass="7337">MKTYEHLYIDGKWLTPCGTGSIDVIDSATAQIMGRIPEGIEADAETAIIAAHVAFEYKAMQLAVNKPA</sequence>
<dbReference type="GO" id="GO:0016491">
    <property type="term" value="F:oxidoreductase activity"/>
    <property type="evidence" value="ECO:0007669"/>
    <property type="project" value="UniProtKB-KW"/>
</dbReference>
<keyword evidence="1" id="KW-0560">Oxidoreductase</keyword>
<dbReference type="Proteomes" id="UP000494363">
    <property type="component" value="Unassembled WGS sequence"/>
</dbReference>
<accession>A0A6J5D2J1</accession>
<proteinExistence type="predicted"/>
<evidence type="ECO:0000256" key="1">
    <source>
        <dbReference type="ARBA" id="ARBA00023002"/>
    </source>
</evidence>